<sequence length="38" mass="4153">MGARNYPSGRPTSGSDHTGARKAQRRRPGTRPNEEVDS</sequence>
<organism evidence="2 3">
    <name type="scientific">Nocardiopsis metallicus</name>
    <dbReference type="NCBI Taxonomy" id="179819"/>
    <lineage>
        <taxon>Bacteria</taxon>
        <taxon>Bacillati</taxon>
        <taxon>Actinomycetota</taxon>
        <taxon>Actinomycetes</taxon>
        <taxon>Streptosporangiales</taxon>
        <taxon>Nocardiopsidaceae</taxon>
        <taxon>Nocardiopsis</taxon>
    </lineage>
</organism>
<evidence type="ECO:0000313" key="2">
    <source>
        <dbReference type="EMBL" id="MBB5495536.1"/>
    </source>
</evidence>
<evidence type="ECO:0000313" key="3">
    <source>
        <dbReference type="Proteomes" id="UP000579647"/>
    </source>
</evidence>
<reference evidence="2 3" key="1">
    <citation type="submission" date="2020-08" db="EMBL/GenBank/DDBJ databases">
        <title>Sequencing the genomes of 1000 actinobacteria strains.</title>
        <authorList>
            <person name="Klenk H.-P."/>
        </authorList>
    </citation>
    <scope>NUCLEOTIDE SEQUENCE [LARGE SCALE GENOMIC DNA]</scope>
    <source>
        <strain evidence="2 3">DSM 44598</strain>
    </source>
</reference>
<dbReference type="AlphaFoldDB" id="A0A840WVH7"/>
<dbReference type="Proteomes" id="UP000579647">
    <property type="component" value="Unassembled WGS sequence"/>
</dbReference>
<feature type="region of interest" description="Disordered" evidence="1">
    <location>
        <begin position="1"/>
        <end position="38"/>
    </location>
</feature>
<proteinExistence type="predicted"/>
<comment type="caution">
    <text evidence="2">The sequence shown here is derived from an EMBL/GenBank/DDBJ whole genome shotgun (WGS) entry which is preliminary data.</text>
</comment>
<keyword evidence="3" id="KW-1185">Reference proteome</keyword>
<gene>
    <name evidence="2" type="ORF">HNR07_006673</name>
</gene>
<accession>A0A840WVH7</accession>
<evidence type="ECO:0000256" key="1">
    <source>
        <dbReference type="SAM" id="MobiDB-lite"/>
    </source>
</evidence>
<protein>
    <submittedName>
        <fullName evidence="2">Uncharacterized protein</fullName>
    </submittedName>
</protein>
<name>A0A840WVH7_9ACTN</name>
<dbReference type="EMBL" id="JACHDO010000001">
    <property type="protein sequence ID" value="MBB5495536.1"/>
    <property type="molecule type" value="Genomic_DNA"/>
</dbReference>
<feature type="compositionally biased region" description="Basic residues" evidence="1">
    <location>
        <begin position="20"/>
        <end position="29"/>
    </location>
</feature>